<reference evidence="1 2" key="1">
    <citation type="submission" date="2024-07" db="EMBL/GenBank/DDBJ databases">
        <title>Section-level genome sequencing and comparative genomics of Aspergillus sections Usti and Cavernicolus.</title>
        <authorList>
            <consortium name="Lawrence Berkeley National Laboratory"/>
            <person name="Nybo J.L."/>
            <person name="Vesth T.C."/>
            <person name="Theobald S."/>
            <person name="Frisvad J.C."/>
            <person name="Larsen T.O."/>
            <person name="Kjaerboelling I."/>
            <person name="Rothschild-Mancinelli K."/>
            <person name="Lyhne E.K."/>
            <person name="Kogle M.E."/>
            <person name="Barry K."/>
            <person name="Clum A."/>
            <person name="Na H."/>
            <person name="Ledsgaard L."/>
            <person name="Lin J."/>
            <person name="Lipzen A."/>
            <person name="Kuo A."/>
            <person name="Riley R."/>
            <person name="Mondo S."/>
            <person name="Labutti K."/>
            <person name="Haridas S."/>
            <person name="Pangalinan J."/>
            <person name="Salamov A.A."/>
            <person name="Simmons B.A."/>
            <person name="Magnuson J.K."/>
            <person name="Chen J."/>
            <person name="Drula E."/>
            <person name="Henrissat B."/>
            <person name="Wiebenga A."/>
            <person name="Lubbers R.J."/>
            <person name="Gomes A.C."/>
            <person name="Macurrencykelacurrency M.R."/>
            <person name="Stajich J."/>
            <person name="Grigoriev I.V."/>
            <person name="Mortensen U.H."/>
            <person name="De Vries R.P."/>
            <person name="Baker S.E."/>
            <person name="Andersen M.R."/>
        </authorList>
    </citation>
    <scope>NUCLEOTIDE SEQUENCE [LARGE SCALE GENOMIC DNA]</scope>
    <source>
        <strain evidence="1 2">CBS 449.75</strain>
    </source>
</reference>
<dbReference type="InterPro" id="IPR036770">
    <property type="entry name" value="Ankyrin_rpt-contain_sf"/>
</dbReference>
<dbReference type="RefSeq" id="XP_070882280.1">
    <property type="nucleotide sequence ID" value="XM_071026372.1"/>
</dbReference>
<evidence type="ECO:0008006" key="3">
    <source>
        <dbReference type="Google" id="ProtNLM"/>
    </source>
</evidence>
<dbReference type="EMBL" id="JBFXLQ010000053">
    <property type="protein sequence ID" value="KAL2863301.1"/>
    <property type="molecule type" value="Genomic_DNA"/>
</dbReference>
<organism evidence="1 2">
    <name type="scientific">Aspergillus lucknowensis</name>
    <dbReference type="NCBI Taxonomy" id="176173"/>
    <lineage>
        <taxon>Eukaryota</taxon>
        <taxon>Fungi</taxon>
        <taxon>Dikarya</taxon>
        <taxon>Ascomycota</taxon>
        <taxon>Pezizomycotina</taxon>
        <taxon>Eurotiomycetes</taxon>
        <taxon>Eurotiomycetidae</taxon>
        <taxon>Eurotiales</taxon>
        <taxon>Aspergillaceae</taxon>
        <taxon>Aspergillus</taxon>
        <taxon>Aspergillus subgen. Nidulantes</taxon>
    </lineage>
</organism>
<gene>
    <name evidence="1" type="ORF">BJX67DRAFT_262400</name>
</gene>
<keyword evidence="2" id="KW-1185">Reference proteome</keyword>
<name>A0ABR4LFH3_9EURO</name>
<dbReference type="Proteomes" id="UP001610432">
    <property type="component" value="Unassembled WGS sequence"/>
</dbReference>
<comment type="caution">
    <text evidence="1">The sequence shown here is derived from an EMBL/GenBank/DDBJ whole genome shotgun (WGS) entry which is preliminary data.</text>
</comment>
<evidence type="ECO:0000313" key="2">
    <source>
        <dbReference type="Proteomes" id="UP001610432"/>
    </source>
</evidence>
<proteinExistence type="predicted"/>
<dbReference type="SUPFAM" id="SSF48403">
    <property type="entry name" value="Ankyrin repeat"/>
    <property type="match status" value="1"/>
</dbReference>
<evidence type="ECO:0000313" key="1">
    <source>
        <dbReference type="EMBL" id="KAL2863301.1"/>
    </source>
</evidence>
<dbReference type="Gene3D" id="1.25.40.20">
    <property type="entry name" value="Ankyrin repeat-containing domain"/>
    <property type="match status" value="1"/>
</dbReference>
<sequence>MAPMFPTKTLVIPSSRLYQLVWTSMRRMRTGKPPSICFVKAQRAITKPWKVSECLNTFWDRGADPTIRDNNGNSALHVVAHGMSSHPAYNSVFRHVIKPASEQEKEILTSCNKDGRMPLHLYMAELDPSMAQSQATIQLLVDSGCSVYHLVRRRVSYRISRLTRAIVCHQNC</sequence>
<dbReference type="GeneID" id="98141444"/>
<protein>
    <recommendedName>
        <fullName evidence="3">Ankyrin</fullName>
    </recommendedName>
</protein>
<accession>A0ABR4LFH3</accession>